<dbReference type="GO" id="GO:0006750">
    <property type="term" value="P:glutathione biosynthetic process"/>
    <property type="evidence" value="ECO:0007669"/>
    <property type="project" value="UniProtKB-UniPathway"/>
</dbReference>
<proteinExistence type="inferred from homology"/>
<evidence type="ECO:0000256" key="4">
    <source>
        <dbReference type="ARBA" id="ARBA00022684"/>
    </source>
</evidence>
<dbReference type="PANTHER" id="PTHR13295:SF4">
    <property type="entry name" value="GLUTAMATE--CYSTEINE LIGASE REGULATORY SUBUNIT"/>
    <property type="match status" value="1"/>
</dbReference>
<accession>A0A8B7N2G2</accession>
<feature type="domain" description="NADP-dependent oxidoreductase" evidence="9">
    <location>
        <begin position="85"/>
        <end position="194"/>
    </location>
</feature>
<evidence type="ECO:0000256" key="1">
    <source>
        <dbReference type="ARBA" id="ARBA00005006"/>
    </source>
</evidence>
<evidence type="ECO:0000256" key="6">
    <source>
        <dbReference type="ARBA" id="ARBA00031154"/>
    </source>
</evidence>
<organism evidence="10 11">
    <name type="scientific">Hyalella azteca</name>
    <name type="common">Amphipod</name>
    <dbReference type="NCBI Taxonomy" id="294128"/>
    <lineage>
        <taxon>Eukaryota</taxon>
        <taxon>Metazoa</taxon>
        <taxon>Ecdysozoa</taxon>
        <taxon>Arthropoda</taxon>
        <taxon>Crustacea</taxon>
        <taxon>Multicrustacea</taxon>
        <taxon>Malacostraca</taxon>
        <taxon>Eumalacostraca</taxon>
        <taxon>Peracarida</taxon>
        <taxon>Amphipoda</taxon>
        <taxon>Senticaudata</taxon>
        <taxon>Talitrida</taxon>
        <taxon>Talitroidea</taxon>
        <taxon>Hyalellidae</taxon>
        <taxon>Hyalella</taxon>
    </lineage>
</organism>
<keyword evidence="11" id="KW-0436">Ligase</keyword>
<dbReference type="GO" id="GO:0030234">
    <property type="term" value="F:enzyme regulator activity"/>
    <property type="evidence" value="ECO:0007669"/>
    <property type="project" value="TreeGrafter"/>
</dbReference>
<reference evidence="11" key="1">
    <citation type="submission" date="2025-08" db="UniProtKB">
        <authorList>
            <consortium name="RefSeq"/>
        </authorList>
    </citation>
    <scope>IDENTIFICATION</scope>
    <source>
        <tissue evidence="11">Whole organism</tissue>
    </source>
</reference>
<dbReference type="KEGG" id="hazt:108665184"/>
<dbReference type="CTD" id="2730"/>
<keyword evidence="10" id="KW-1185">Reference proteome</keyword>
<dbReference type="AlphaFoldDB" id="A0A8B7N2G2"/>
<dbReference type="RefSeq" id="XP_018007404.1">
    <property type="nucleotide sequence ID" value="XM_018151915.2"/>
</dbReference>
<evidence type="ECO:0000256" key="8">
    <source>
        <dbReference type="ARBA" id="ARBA00032926"/>
    </source>
</evidence>
<evidence type="ECO:0000256" key="5">
    <source>
        <dbReference type="ARBA" id="ARBA00030406"/>
    </source>
</evidence>
<dbReference type="InterPro" id="IPR032963">
    <property type="entry name" value="Gclm"/>
</dbReference>
<evidence type="ECO:0000256" key="3">
    <source>
        <dbReference type="ARBA" id="ARBA00011532"/>
    </source>
</evidence>
<comment type="subunit">
    <text evidence="3">Heterodimer of a catalytic heavy chain and a regulatory light chain.</text>
</comment>
<dbReference type="GO" id="GO:0035226">
    <property type="term" value="F:glutamate-cysteine ligase catalytic subunit binding"/>
    <property type="evidence" value="ECO:0007669"/>
    <property type="project" value="InterPro"/>
</dbReference>
<comment type="similarity">
    <text evidence="2">Belongs to the aldo/keto reductase family. Glutamate--cysteine ligase light chain subfamily.</text>
</comment>
<keyword evidence="4" id="KW-0317">Glutathione biosynthesis</keyword>
<dbReference type="GO" id="GO:0017109">
    <property type="term" value="C:glutamate-cysteine ligase complex"/>
    <property type="evidence" value="ECO:0007669"/>
    <property type="project" value="TreeGrafter"/>
</dbReference>
<dbReference type="Pfam" id="PF00248">
    <property type="entry name" value="Aldo_ket_red"/>
    <property type="match status" value="1"/>
</dbReference>
<dbReference type="SUPFAM" id="SSF51430">
    <property type="entry name" value="NAD(P)-linked oxidoreductase"/>
    <property type="match status" value="1"/>
</dbReference>
<protein>
    <recommendedName>
        <fullName evidence="7">GCS light chain</fullName>
    </recommendedName>
    <alternativeName>
        <fullName evidence="5">Gamma-ECS regulatory subunit</fullName>
    </alternativeName>
    <alternativeName>
        <fullName evidence="8">Gamma-glutamylcysteine synthetase regulatory subunit</fullName>
    </alternativeName>
    <alternativeName>
        <fullName evidence="6">Glutamate--cysteine ligase modifier subunit</fullName>
    </alternativeName>
</protein>
<dbReference type="OMA" id="NNLDWCA"/>
<evidence type="ECO:0000256" key="7">
    <source>
        <dbReference type="ARBA" id="ARBA00031732"/>
    </source>
</evidence>
<evidence type="ECO:0000259" key="9">
    <source>
        <dbReference type="Pfam" id="PF00248"/>
    </source>
</evidence>
<dbReference type="InterPro" id="IPR023210">
    <property type="entry name" value="NADP_OxRdtase_dom"/>
</dbReference>
<gene>
    <name evidence="11" type="primary">LOC108665184</name>
</gene>
<comment type="pathway">
    <text evidence="1">Sulfur metabolism; glutathione biosynthesis; glutathione from L-cysteine and L-glutamate: step 1/2.</text>
</comment>
<dbReference type="GeneID" id="108665184"/>
<dbReference type="UniPathway" id="UPA00142">
    <property type="reaction ID" value="UER00209"/>
</dbReference>
<dbReference type="Gene3D" id="3.20.20.100">
    <property type="entry name" value="NADP-dependent oxidoreductase domain"/>
    <property type="match status" value="1"/>
</dbReference>
<name>A0A8B7N2G2_HYAAZ</name>
<dbReference type="PANTHER" id="PTHR13295">
    <property type="entry name" value="GLUTAMATE CYSTEINE LIGASE REGULATORY SUBUNIT"/>
    <property type="match status" value="1"/>
</dbReference>
<dbReference type="GO" id="GO:0016874">
    <property type="term" value="F:ligase activity"/>
    <property type="evidence" value="ECO:0007669"/>
    <property type="project" value="UniProtKB-KW"/>
</dbReference>
<evidence type="ECO:0000313" key="10">
    <source>
        <dbReference type="Proteomes" id="UP000694843"/>
    </source>
</evidence>
<dbReference type="InterPro" id="IPR036812">
    <property type="entry name" value="NAD(P)_OxRdtase_dom_sf"/>
</dbReference>
<evidence type="ECO:0000313" key="11">
    <source>
        <dbReference type="RefSeq" id="XP_018007404.1"/>
    </source>
</evidence>
<dbReference type="OrthoDB" id="5596051at2759"/>
<sequence>MAVYSRRIIVQTGNIIDMEDQIRLVGQSSSEELKGCVKSALNQWEKQEELGDVVVVQGRREPLLHNSARGISTTAKIFLCDNSGDTVLDAVKTVMKNVDRQCIESVIVAPPDVSDDSPLQDLIPTWRALEGAVHDGIVSHIGIADASYRLFKELYEWAEVKPSTLQINVDDCCTVSEPMTEFARTHDVQILTHSDDHEMLDEDVVSSILGRVGAPHSSCRVRWLARHRTIHTCFGLILDKGYTIALDCDD</sequence>
<evidence type="ECO:0000256" key="2">
    <source>
        <dbReference type="ARBA" id="ARBA00008612"/>
    </source>
</evidence>
<dbReference type="Proteomes" id="UP000694843">
    <property type="component" value="Unplaced"/>
</dbReference>